<organism evidence="1 2">
    <name type="scientific">Lepeophtheirus salmonis</name>
    <name type="common">Salmon louse</name>
    <name type="synonym">Caligus salmonis</name>
    <dbReference type="NCBI Taxonomy" id="72036"/>
    <lineage>
        <taxon>Eukaryota</taxon>
        <taxon>Metazoa</taxon>
        <taxon>Ecdysozoa</taxon>
        <taxon>Arthropoda</taxon>
        <taxon>Crustacea</taxon>
        <taxon>Multicrustacea</taxon>
        <taxon>Hexanauplia</taxon>
        <taxon>Copepoda</taxon>
        <taxon>Siphonostomatoida</taxon>
        <taxon>Caligidae</taxon>
        <taxon>Lepeophtheirus</taxon>
    </lineage>
</organism>
<dbReference type="AlphaFoldDB" id="A0A7R8CVQ3"/>
<accession>A0A7R8CVQ3</accession>
<gene>
    <name evidence="1" type="ORF">LSAA_10656</name>
</gene>
<evidence type="ECO:0000313" key="2">
    <source>
        <dbReference type="Proteomes" id="UP000675881"/>
    </source>
</evidence>
<reference evidence="1" key="1">
    <citation type="submission" date="2021-02" db="EMBL/GenBank/DDBJ databases">
        <authorList>
            <person name="Bekaert M."/>
        </authorList>
    </citation>
    <scope>NUCLEOTIDE SEQUENCE</scope>
    <source>
        <strain evidence="1">IoA-00</strain>
    </source>
</reference>
<proteinExistence type="predicted"/>
<evidence type="ECO:0000313" key="1">
    <source>
        <dbReference type="EMBL" id="CAF2945677.1"/>
    </source>
</evidence>
<dbReference type="EMBL" id="HG994584">
    <property type="protein sequence ID" value="CAF2945677.1"/>
    <property type="molecule type" value="Genomic_DNA"/>
</dbReference>
<sequence>MYATLCCWLINSVNGKSIKARVLLDSGAKLCMIGTATSKTLGLKGNNIHIDFAGRAVYSYRKKQVVIGLANFNNSTCTAPFVAITCERIGNPLEPIQFNPKKWDYTKDIKFTE</sequence>
<keyword evidence="2" id="KW-1185">Reference proteome</keyword>
<dbReference type="Proteomes" id="UP000675881">
    <property type="component" value="Chromosome 5"/>
</dbReference>
<name>A0A7R8CVQ3_LEPSM</name>
<protein>
    <submittedName>
        <fullName evidence="1">(salmon louse) hypothetical protein</fullName>
    </submittedName>
</protein>